<dbReference type="Pfam" id="PF12685">
    <property type="entry name" value="SpoIIIAH"/>
    <property type="match status" value="1"/>
</dbReference>
<dbReference type="InterPro" id="IPR024232">
    <property type="entry name" value="SpoIIIAH"/>
</dbReference>
<name>A0A2K9P018_9FIRM</name>
<dbReference type="EMBL" id="CP020991">
    <property type="protein sequence ID" value="AUO18620.1"/>
    <property type="molecule type" value="Genomic_DNA"/>
</dbReference>
<feature type="compositionally biased region" description="Basic and acidic residues" evidence="1">
    <location>
        <begin position="60"/>
        <end position="73"/>
    </location>
</feature>
<dbReference type="RefSeq" id="WP_102364909.1">
    <property type="nucleotide sequence ID" value="NZ_CP020991.1"/>
</dbReference>
<organism evidence="2 3">
    <name type="scientific">Monoglobus pectinilyticus</name>
    <dbReference type="NCBI Taxonomy" id="1981510"/>
    <lineage>
        <taxon>Bacteria</taxon>
        <taxon>Bacillati</taxon>
        <taxon>Bacillota</taxon>
        <taxon>Clostridia</taxon>
        <taxon>Monoglobales</taxon>
        <taxon>Monoglobaceae</taxon>
        <taxon>Monoglobus</taxon>
    </lineage>
</organism>
<proteinExistence type="predicted"/>
<feature type="compositionally biased region" description="Basic and acidic residues" evidence="1">
    <location>
        <begin position="100"/>
        <end position="128"/>
    </location>
</feature>
<dbReference type="OrthoDB" id="1680784at2"/>
<sequence length="207" mass="22587">MNSKKKAKFRGKQVLVVGLIALVLAAGYYRWTISAVKSDAVSVSSTAAPDDAETFWSNNKNDENKDNNDEKQNNSDNNEQQNQDNQNNQSQSANVITQSRQDRDKLRGDTMDKWKEISSNKDATESAKKEAESNIVKLTKYSENENAIETGVKSKGFEDCFAQVSDSGVSVVVKGGNLDSASVAQIKDIIIAETGVAASQIKISSEQ</sequence>
<gene>
    <name evidence="2" type="ORF">B9O19_00436</name>
</gene>
<feature type="compositionally biased region" description="Low complexity" evidence="1">
    <location>
        <begin position="74"/>
        <end position="91"/>
    </location>
</feature>
<dbReference type="Gene3D" id="1.10.287.4300">
    <property type="entry name" value="Stage III sporulation protein AH-like"/>
    <property type="match status" value="1"/>
</dbReference>
<reference evidence="2 3" key="1">
    <citation type="submission" date="2017-04" db="EMBL/GenBank/DDBJ databases">
        <title>Monoglobus pectinilyticus 14 draft genome.</title>
        <authorList>
            <person name="Kim C."/>
            <person name="Rosendale D.I."/>
            <person name="Kelly W.J."/>
            <person name="Tannock G.W."/>
            <person name="Patchett M.L."/>
            <person name="Jordens J.Z."/>
        </authorList>
    </citation>
    <scope>NUCLEOTIDE SEQUENCE [LARGE SCALE GENOMIC DNA]</scope>
    <source>
        <strain evidence="2 3">14</strain>
    </source>
</reference>
<dbReference type="Proteomes" id="UP000235589">
    <property type="component" value="Chromosome"/>
</dbReference>
<accession>A0A2K9P018</accession>
<dbReference type="InterPro" id="IPR038503">
    <property type="entry name" value="SpoIIIAH_sf"/>
</dbReference>
<keyword evidence="3" id="KW-1185">Reference proteome</keyword>
<dbReference type="GeneID" id="98061862"/>
<dbReference type="KEGG" id="mpec:B9O19_00436"/>
<evidence type="ECO:0000256" key="1">
    <source>
        <dbReference type="SAM" id="MobiDB-lite"/>
    </source>
</evidence>
<evidence type="ECO:0000313" key="2">
    <source>
        <dbReference type="EMBL" id="AUO18620.1"/>
    </source>
</evidence>
<protein>
    <submittedName>
        <fullName evidence="2">Stage III sporulation protein AH</fullName>
    </submittedName>
</protein>
<evidence type="ECO:0000313" key="3">
    <source>
        <dbReference type="Proteomes" id="UP000235589"/>
    </source>
</evidence>
<feature type="region of interest" description="Disordered" evidence="1">
    <location>
        <begin position="47"/>
        <end position="128"/>
    </location>
</feature>
<dbReference type="AlphaFoldDB" id="A0A2K9P018"/>